<dbReference type="EMBL" id="JADFTS010000001">
    <property type="protein sequence ID" value="KAF9624393.1"/>
    <property type="molecule type" value="Genomic_DNA"/>
</dbReference>
<evidence type="ECO:0000313" key="2">
    <source>
        <dbReference type="Proteomes" id="UP000631114"/>
    </source>
</evidence>
<keyword evidence="2" id="KW-1185">Reference proteome</keyword>
<gene>
    <name evidence="1" type="ORF">IFM89_010781</name>
</gene>
<dbReference type="Proteomes" id="UP000631114">
    <property type="component" value="Unassembled WGS sequence"/>
</dbReference>
<sequence length="164" mass="18256">MYSALSPTGLIQWALSNHSRNGFTLCNVPSQDARYVNLQILFPEQIVGLTPCSLLDTPKARNAFMVCCFCGYLCLKLRVACGNLWHYSLSRRDLPDILLSAARSLFEQIIYAHKKSFGEEKYAEILATFDCIHGHKNKVIEAVVEAVADDSTVDTTVEPSLNVV</sequence>
<proteinExistence type="predicted"/>
<accession>A0A835IW83</accession>
<reference evidence="1 2" key="1">
    <citation type="submission" date="2020-10" db="EMBL/GenBank/DDBJ databases">
        <title>The Coptis chinensis genome and diversification of protoberbering-type alkaloids.</title>
        <authorList>
            <person name="Wang B."/>
            <person name="Shu S."/>
            <person name="Song C."/>
            <person name="Liu Y."/>
        </authorList>
    </citation>
    <scope>NUCLEOTIDE SEQUENCE [LARGE SCALE GENOMIC DNA]</scope>
    <source>
        <strain evidence="1">HL-2020</strain>
        <tissue evidence="1">Leaf</tissue>
    </source>
</reference>
<organism evidence="1 2">
    <name type="scientific">Coptis chinensis</name>
    <dbReference type="NCBI Taxonomy" id="261450"/>
    <lineage>
        <taxon>Eukaryota</taxon>
        <taxon>Viridiplantae</taxon>
        <taxon>Streptophyta</taxon>
        <taxon>Embryophyta</taxon>
        <taxon>Tracheophyta</taxon>
        <taxon>Spermatophyta</taxon>
        <taxon>Magnoliopsida</taxon>
        <taxon>Ranunculales</taxon>
        <taxon>Ranunculaceae</taxon>
        <taxon>Coptidoideae</taxon>
        <taxon>Coptis</taxon>
    </lineage>
</organism>
<name>A0A835IW83_9MAGN</name>
<evidence type="ECO:0000313" key="1">
    <source>
        <dbReference type="EMBL" id="KAF9624393.1"/>
    </source>
</evidence>
<comment type="caution">
    <text evidence="1">The sequence shown here is derived from an EMBL/GenBank/DDBJ whole genome shotgun (WGS) entry which is preliminary data.</text>
</comment>
<dbReference type="AlphaFoldDB" id="A0A835IW83"/>
<protein>
    <submittedName>
        <fullName evidence="1">Uncharacterized protein</fullName>
    </submittedName>
</protein>